<dbReference type="STRING" id="1392247.A0A3N4KPG0"/>
<name>A0A3N4KPG0_9PEZI</name>
<dbReference type="InterPro" id="IPR051185">
    <property type="entry name" value="ASPM"/>
</dbReference>
<gene>
    <name evidence="7" type="ORF">P167DRAFT_525991</name>
</gene>
<dbReference type="PROSITE" id="PS50096">
    <property type="entry name" value="IQ"/>
    <property type="match status" value="5"/>
</dbReference>
<feature type="region of interest" description="Disordered" evidence="5">
    <location>
        <begin position="206"/>
        <end position="367"/>
    </location>
</feature>
<accession>A0A3N4KPG0</accession>
<feature type="compositionally biased region" description="Low complexity" evidence="5">
    <location>
        <begin position="81"/>
        <end position="90"/>
    </location>
</feature>
<dbReference type="PROSITE" id="PS50021">
    <property type="entry name" value="CH"/>
    <property type="match status" value="1"/>
</dbReference>
<feature type="compositionally biased region" description="Polar residues" evidence="5">
    <location>
        <begin position="20"/>
        <end position="30"/>
    </location>
</feature>
<dbReference type="SMART" id="SM00015">
    <property type="entry name" value="IQ"/>
    <property type="match status" value="7"/>
</dbReference>
<feature type="region of interest" description="Disordered" evidence="5">
    <location>
        <begin position="1"/>
        <end position="128"/>
    </location>
</feature>
<keyword evidence="4" id="KW-0112">Calmodulin-binding</keyword>
<dbReference type="GO" id="GO:0007051">
    <property type="term" value="P:spindle organization"/>
    <property type="evidence" value="ECO:0007669"/>
    <property type="project" value="TreeGrafter"/>
</dbReference>
<keyword evidence="3" id="KW-0677">Repeat</keyword>
<dbReference type="GO" id="GO:0005737">
    <property type="term" value="C:cytoplasm"/>
    <property type="evidence" value="ECO:0007669"/>
    <property type="project" value="UniProtKB-SubCell"/>
</dbReference>
<feature type="domain" description="Calponin-homology (CH)" evidence="6">
    <location>
        <begin position="674"/>
        <end position="806"/>
    </location>
</feature>
<organism evidence="7 8">
    <name type="scientific">Morchella conica CCBAS932</name>
    <dbReference type="NCBI Taxonomy" id="1392247"/>
    <lineage>
        <taxon>Eukaryota</taxon>
        <taxon>Fungi</taxon>
        <taxon>Dikarya</taxon>
        <taxon>Ascomycota</taxon>
        <taxon>Pezizomycotina</taxon>
        <taxon>Pezizomycetes</taxon>
        <taxon>Pezizales</taxon>
        <taxon>Morchellaceae</taxon>
        <taxon>Morchella</taxon>
    </lineage>
</organism>
<dbReference type="EMBL" id="ML119144">
    <property type="protein sequence ID" value="RPB10251.1"/>
    <property type="molecule type" value="Genomic_DNA"/>
</dbReference>
<evidence type="ECO:0000256" key="4">
    <source>
        <dbReference type="ARBA" id="ARBA00022860"/>
    </source>
</evidence>
<dbReference type="SUPFAM" id="SSF47576">
    <property type="entry name" value="Calponin-homology domain, CH-domain"/>
    <property type="match status" value="1"/>
</dbReference>
<dbReference type="OrthoDB" id="76388at2759"/>
<comment type="subcellular location">
    <subcellularLocation>
        <location evidence="1">Cytoplasm</location>
    </subcellularLocation>
</comment>
<evidence type="ECO:0000313" key="8">
    <source>
        <dbReference type="Proteomes" id="UP000277580"/>
    </source>
</evidence>
<evidence type="ECO:0000256" key="2">
    <source>
        <dbReference type="ARBA" id="ARBA00022490"/>
    </source>
</evidence>
<reference evidence="7 8" key="1">
    <citation type="journal article" date="2018" name="Nat. Ecol. Evol.">
        <title>Pezizomycetes genomes reveal the molecular basis of ectomycorrhizal truffle lifestyle.</title>
        <authorList>
            <person name="Murat C."/>
            <person name="Payen T."/>
            <person name="Noel B."/>
            <person name="Kuo A."/>
            <person name="Morin E."/>
            <person name="Chen J."/>
            <person name="Kohler A."/>
            <person name="Krizsan K."/>
            <person name="Balestrini R."/>
            <person name="Da Silva C."/>
            <person name="Montanini B."/>
            <person name="Hainaut M."/>
            <person name="Levati E."/>
            <person name="Barry K.W."/>
            <person name="Belfiori B."/>
            <person name="Cichocki N."/>
            <person name="Clum A."/>
            <person name="Dockter R.B."/>
            <person name="Fauchery L."/>
            <person name="Guy J."/>
            <person name="Iotti M."/>
            <person name="Le Tacon F."/>
            <person name="Lindquist E.A."/>
            <person name="Lipzen A."/>
            <person name="Malagnac F."/>
            <person name="Mello A."/>
            <person name="Molinier V."/>
            <person name="Miyauchi S."/>
            <person name="Poulain J."/>
            <person name="Riccioni C."/>
            <person name="Rubini A."/>
            <person name="Sitrit Y."/>
            <person name="Splivallo R."/>
            <person name="Traeger S."/>
            <person name="Wang M."/>
            <person name="Zifcakova L."/>
            <person name="Wipf D."/>
            <person name="Zambonelli A."/>
            <person name="Paolocci F."/>
            <person name="Nowrousian M."/>
            <person name="Ottonello S."/>
            <person name="Baldrian P."/>
            <person name="Spatafora J.W."/>
            <person name="Henrissat B."/>
            <person name="Nagy L.G."/>
            <person name="Aury J.M."/>
            <person name="Wincker P."/>
            <person name="Grigoriev I.V."/>
            <person name="Bonfante P."/>
            <person name="Martin F.M."/>
        </authorList>
    </citation>
    <scope>NUCLEOTIDE SEQUENCE [LARGE SCALE GENOMIC DNA]</scope>
    <source>
        <strain evidence="7 8">CCBAS932</strain>
    </source>
</reference>
<feature type="compositionally biased region" description="Basic and acidic residues" evidence="5">
    <location>
        <begin position="210"/>
        <end position="222"/>
    </location>
</feature>
<dbReference type="GO" id="GO:0005516">
    <property type="term" value="F:calmodulin binding"/>
    <property type="evidence" value="ECO:0007669"/>
    <property type="project" value="UniProtKB-KW"/>
</dbReference>
<keyword evidence="2" id="KW-0963">Cytoplasm</keyword>
<dbReference type="PANTHER" id="PTHR22706:SF1">
    <property type="entry name" value="ASSEMBLY FACTOR FOR SPINDLE MICROTUBULES"/>
    <property type="match status" value="1"/>
</dbReference>
<evidence type="ECO:0000313" key="7">
    <source>
        <dbReference type="EMBL" id="RPB10251.1"/>
    </source>
</evidence>
<evidence type="ECO:0000256" key="3">
    <source>
        <dbReference type="ARBA" id="ARBA00022737"/>
    </source>
</evidence>
<dbReference type="Pfam" id="PF00612">
    <property type="entry name" value="IQ"/>
    <property type="match status" value="2"/>
</dbReference>
<evidence type="ECO:0000256" key="1">
    <source>
        <dbReference type="ARBA" id="ARBA00004496"/>
    </source>
</evidence>
<evidence type="ECO:0000256" key="5">
    <source>
        <dbReference type="SAM" id="MobiDB-lite"/>
    </source>
</evidence>
<evidence type="ECO:0000259" key="6">
    <source>
        <dbReference type="PROSITE" id="PS50021"/>
    </source>
</evidence>
<dbReference type="InterPro" id="IPR001715">
    <property type="entry name" value="CH_dom"/>
</dbReference>
<dbReference type="InParanoid" id="A0A3N4KPG0"/>
<dbReference type="GO" id="GO:0051295">
    <property type="term" value="P:establishment of meiotic spindle localization"/>
    <property type="evidence" value="ECO:0007669"/>
    <property type="project" value="TreeGrafter"/>
</dbReference>
<keyword evidence="8" id="KW-1185">Reference proteome</keyword>
<feature type="compositionally biased region" description="Acidic residues" evidence="5">
    <location>
        <begin position="36"/>
        <end position="45"/>
    </location>
</feature>
<protein>
    <recommendedName>
        <fullName evidence="6">Calponin-homology (CH) domain-containing protein</fullName>
    </recommendedName>
</protein>
<feature type="compositionally biased region" description="Basic and acidic residues" evidence="5">
    <location>
        <begin position="95"/>
        <end position="122"/>
    </location>
</feature>
<proteinExistence type="predicted"/>
<sequence>MDEITHLANETPCPIRSFPGGNQQQLQTSFPLVASDNDDDDDEDLDYTRALPDDFQLFPKRATKVRKSGLHEPPRRMTGVQKQDQNQNQNGRRQTALEKSERAPERVIDRAPERALPEKAPERPLPQRVSTENNFHIDVIQALQPPQQQIRGQGLHQQPRRIGTGMAKKIETKNRRRVSTMLAAMRSQVQNEQEVPVVSPSVVSSARSWQENDKSMLGDKARGSSSSQAKSNTEVAPVEKESLYVPPRRMPLHASSRGLHQPGADVARRGNSGGKENIPPGKFPAAWSFDKNAGRTSSGGEKETKQANINTSIGNMRPPASRGPQRFARESLKRSSESMILDDDVSFTSSSTPSTAGSGNSSHTRSDKLRLLKRRRLGMQLLPTPPSLTKEEEAELAPFSLPMDILQPGAPFQILGGKQSRQRLNPVLQEDLRRAEMYEESWLMAQESSVSQLLNSILSDSTTPPHELTVRKDFVRIYSEPPFPLLFKRLQASLLYGALSVPKDILEKSSAAKFGGVGIGHKGQGWGWAEDIAIRKNFMALFFDCYSLSALIPGLEVVIGREMFPDPYKSATEKRKLAEVFLERYLVKCEDVLACPPVETARARGAMASSHGDNEDWGSPAWLLRKSLLRSLLLVLLMDKGKSQGALGSLKLFKKSSPHKSSVSILQSLSRLLLPSIGDILRPLSHLNYLPETSQHPLEEYEYEISNLAVDMRDGVRLCRIVELLIYPQPPPDSENALKSIHQLPLSSNLKLPAATKTHKLHNVLLALAALESVGGNPRNVTAKEIIDGFREKTVGLLWGVVSKWGLELLVDWGEVKKETRRLQYRSKRLSSGEDEDMEEPTNYAQLLYKWASSVAELHGLCVENLTTSFSDGKVFAKIVEEYEQFFPVNIRRGKSATLEEKLKALGCSSYFAGLFANSEKNERVFDEDFIIAGLAYLCSRLFQWSVKERAAVAIQRAYRSHAFRHTSHKRIALLILAHECAIVANTRSRVTNAAIIIQRAYRQYLHLQIKRLINGMTKVQSIMRGALTRMVFKKQIAAIAICQRTWREIRESRFQDRIGIAKEAMMSFQAVARGLLLRKKLEQQRNALRTLEEWWLNQLAQREIRTEYLILRSATIMIQKWWRNQVAVQIPRRDFYHTRNAIVNVQTIARGLLVRQRCENKIRAACVIQQQFKAYRAGLMGRLNFLELRWATLNVQRLRRSYVIARQERERFIALKTQTIILQRNFRRIIERRDATILIQRSWRKFAWLVRLRKIFREVVMIQSVWRGYKVREASNARVRIARRRVQKAILSQVADNDRLCEREKRGLELVKSPAGYGRGVMQLDIVTRYSRECAVRVVKNEVAMAALLSNIETSLKQAQKSVTAATRNLTLAVNIIHNISQSSYAVVILAKPPQRPAKKTVAGHATIPRDVFTIILDVIDTMKLAAANTPQLEVLNTSICVLKRAVANSSVRQRLLARKKWVEKLGIVMKGIKADEEKRVNTRGGGGRMELVKSSALEQIITALHS</sequence>
<dbReference type="InterPro" id="IPR000048">
    <property type="entry name" value="IQ_motif_EF-hand-BS"/>
</dbReference>
<dbReference type="GO" id="GO:0000278">
    <property type="term" value="P:mitotic cell cycle"/>
    <property type="evidence" value="ECO:0007669"/>
    <property type="project" value="TreeGrafter"/>
</dbReference>
<feature type="compositionally biased region" description="Basic and acidic residues" evidence="5">
    <location>
        <begin position="327"/>
        <end position="336"/>
    </location>
</feature>
<dbReference type="Gene3D" id="1.10.418.10">
    <property type="entry name" value="Calponin-like domain"/>
    <property type="match status" value="1"/>
</dbReference>
<dbReference type="PANTHER" id="PTHR22706">
    <property type="entry name" value="ASSEMBLY FACTOR FOR SPINDLE MICROTUBULES"/>
    <property type="match status" value="1"/>
</dbReference>
<dbReference type="GO" id="GO:0000922">
    <property type="term" value="C:spindle pole"/>
    <property type="evidence" value="ECO:0007669"/>
    <property type="project" value="TreeGrafter"/>
</dbReference>
<dbReference type="InterPro" id="IPR036872">
    <property type="entry name" value="CH_dom_sf"/>
</dbReference>
<dbReference type="Gene3D" id="1.20.5.190">
    <property type="match status" value="2"/>
</dbReference>
<feature type="compositionally biased region" description="Polar residues" evidence="5">
    <location>
        <begin position="223"/>
        <end position="234"/>
    </location>
</feature>
<dbReference type="Pfam" id="PF00307">
    <property type="entry name" value="CH"/>
    <property type="match status" value="1"/>
</dbReference>
<feature type="compositionally biased region" description="Low complexity" evidence="5">
    <location>
        <begin position="346"/>
        <end position="362"/>
    </location>
</feature>
<dbReference type="CDD" id="cd21223">
    <property type="entry name" value="CH_ASPM_rpt1"/>
    <property type="match status" value="1"/>
</dbReference>
<dbReference type="Proteomes" id="UP000277580">
    <property type="component" value="Unassembled WGS sequence"/>
</dbReference>